<keyword evidence="9" id="KW-1185">Reference proteome</keyword>
<dbReference type="GO" id="GO:0004497">
    <property type="term" value="F:monooxygenase activity"/>
    <property type="evidence" value="ECO:0007669"/>
    <property type="project" value="UniProtKB-KW"/>
</dbReference>
<dbReference type="PRINTS" id="PR00385">
    <property type="entry name" value="P450"/>
</dbReference>
<dbReference type="Pfam" id="PF00067">
    <property type="entry name" value="p450"/>
    <property type="match status" value="1"/>
</dbReference>
<dbReference type="AlphaFoldDB" id="A0A8H5UNQ7"/>
<evidence type="ECO:0000313" key="9">
    <source>
        <dbReference type="Proteomes" id="UP000532311"/>
    </source>
</evidence>
<dbReference type="InterPro" id="IPR002401">
    <property type="entry name" value="Cyt_P450_E_grp-I"/>
</dbReference>
<evidence type="ECO:0000256" key="7">
    <source>
        <dbReference type="RuleBase" id="RU000461"/>
    </source>
</evidence>
<evidence type="ECO:0000256" key="5">
    <source>
        <dbReference type="ARBA" id="ARBA00023004"/>
    </source>
</evidence>
<dbReference type="CDD" id="cd11058">
    <property type="entry name" value="CYP60B-like"/>
    <property type="match status" value="1"/>
</dbReference>
<protein>
    <submittedName>
        <fullName evidence="8">Cytochrome P450 monooxygenase</fullName>
    </submittedName>
</protein>
<dbReference type="Gene3D" id="1.10.630.10">
    <property type="entry name" value="Cytochrome P450"/>
    <property type="match status" value="1"/>
</dbReference>
<accession>A0A8H5UNQ7</accession>
<dbReference type="PRINTS" id="PR00463">
    <property type="entry name" value="EP450I"/>
</dbReference>
<keyword evidence="5 6" id="KW-0408">Iron</keyword>
<dbReference type="PANTHER" id="PTHR24305:SF210">
    <property type="entry name" value="CYTOCHROME P450 MONOOXYGENASE ASQL-RELATED"/>
    <property type="match status" value="1"/>
</dbReference>
<dbReference type="InterPro" id="IPR036396">
    <property type="entry name" value="Cyt_P450_sf"/>
</dbReference>
<dbReference type="GO" id="GO:0020037">
    <property type="term" value="F:heme binding"/>
    <property type="evidence" value="ECO:0007669"/>
    <property type="project" value="InterPro"/>
</dbReference>
<dbReference type="PANTHER" id="PTHR24305">
    <property type="entry name" value="CYTOCHROME P450"/>
    <property type="match status" value="1"/>
</dbReference>
<dbReference type="InterPro" id="IPR050121">
    <property type="entry name" value="Cytochrome_P450_monoxygenase"/>
</dbReference>
<dbReference type="InterPro" id="IPR001128">
    <property type="entry name" value="Cyt_P450"/>
</dbReference>
<dbReference type="PROSITE" id="PS00086">
    <property type="entry name" value="CYTOCHROME_P450"/>
    <property type="match status" value="1"/>
</dbReference>
<dbReference type="GO" id="GO:0005506">
    <property type="term" value="F:iron ion binding"/>
    <property type="evidence" value="ECO:0007669"/>
    <property type="project" value="InterPro"/>
</dbReference>
<evidence type="ECO:0000313" key="8">
    <source>
        <dbReference type="EMBL" id="KAF5689452.1"/>
    </source>
</evidence>
<keyword evidence="7 8" id="KW-0503">Monooxygenase</keyword>
<dbReference type="Proteomes" id="UP000532311">
    <property type="component" value="Unassembled WGS sequence"/>
</dbReference>
<evidence type="ECO:0000256" key="4">
    <source>
        <dbReference type="ARBA" id="ARBA00022723"/>
    </source>
</evidence>
<dbReference type="InterPro" id="IPR017972">
    <property type="entry name" value="Cyt_P450_CS"/>
</dbReference>
<dbReference type="GO" id="GO:0016705">
    <property type="term" value="F:oxidoreductase activity, acting on paired donors, with incorporation or reduction of molecular oxygen"/>
    <property type="evidence" value="ECO:0007669"/>
    <property type="project" value="InterPro"/>
</dbReference>
<organism evidence="8 9">
    <name type="scientific">Fusarium globosum</name>
    <dbReference type="NCBI Taxonomy" id="78864"/>
    <lineage>
        <taxon>Eukaryota</taxon>
        <taxon>Fungi</taxon>
        <taxon>Dikarya</taxon>
        <taxon>Ascomycota</taxon>
        <taxon>Pezizomycotina</taxon>
        <taxon>Sordariomycetes</taxon>
        <taxon>Hypocreomycetidae</taxon>
        <taxon>Hypocreales</taxon>
        <taxon>Nectriaceae</taxon>
        <taxon>Fusarium</taxon>
        <taxon>Fusarium fujikuroi species complex</taxon>
    </lineage>
</organism>
<evidence type="ECO:0000256" key="2">
    <source>
        <dbReference type="ARBA" id="ARBA00010617"/>
    </source>
</evidence>
<comment type="similarity">
    <text evidence="2 7">Belongs to the cytochrome P450 family.</text>
</comment>
<comment type="caution">
    <text evidence="8">The sequence shown here is derived from an EMBL/GenBank/DDBJ whole genome shotgun (WGS) entry which is preliminary data.</text>
</comment>
<keyword evidence="7" id="KW-0560">Oxidoreductase</keyword>
<feature type="binding site" description="axial binding residue" evidence="6">
    <location>
        <position position="404"/>
    </location>
    <ligand>
        <name>heme</name>
        <dbReference type="ChEBI" id="CHEBI:30413"/>
    </ligand>
    <ligandPart>
        <name>Fe</name>
        <dbReference type="ChEBI" id="CHEBI:18248"/>
    </ligandPart>
</feature>
<keyword evidence="4 6" id="KW-0479">Metal-binding</keyword>
<keyword evidence="3 6" id="KW-0349">Heme</keyword>
<dbReference type="EMBL" id="JAAQPF010001311">
    <property type="protein sequence ID" value="KAF5689452.1"/>
    <property type="molecule type" value="Genomic_DNA"/>
</dbReference>
<sequence length="408" mass="46488">MPGPKLWALTDLVYLSYVVRGQWPAKLKTLHDEYGPVLRFGPSDVSSIAPETWKTVYGHKTQNQKTFEKDRKFFGQPYQGVDHILMADKENHRRVRRVLAHAFSEKSLQEQEGLITSYINLFISKLSEKAAALEPTDMSIWFNFLTFDVIGDLSFGKPFDCLATGAYSAWVKMVFESTANDMFNQVLLRYPILNVVRSWVIPAKLANSFATHAQITQKIAFERIERGNVGRKDFMDYILRHNDDEKKGLSKIEIAVNSNALVSAGSETLATLLSGCVYYLLTNRDKYETLKQEIRTRYSTVDSINIHNVNELPYLVATFKETFRMYPPVPVGLPRIAPEGGETVAGYFIPENTSISVPHFCAYHSKLNFADPETFVPERWLGDPRYSNDNRDIMQPFSIGPRDCLGKK</sequence>
<reference evidence="8 9" key="1">
    <citation type="submission" date="2020-05" db="EMBL/GenBank/DDBJ databases">
        <title>Identification and distribution of gene clusters putatively required for synthesis of sphingolipid metabolism inhibitors in phylogenetically diverse species of the filamentous fungus Fusarium.</title>
        <authorList>
            <person name="Kim H.-S."/>
            <person name="Busman M."/>
            <person name="Brown D.W."/>
            <person name="Divon H."/>
            <person name="Uhlig S."/>
            <person name="Proctor R.H."/>
        </authorList>
    </citation>
    <scope>NUCLEOTIDE SEQUENCE [LARGE SCALE GENOMIC DNA]</scope>
    <source>
        <strain evidence="8 9">NRRL 26131</strain>
    </source>
</reference>
<proteinExistence type="inferred from homology"/>
<name>A0A8H5UNQ7_9HYPO</name>
<comment type="cofactor">
    <cofactor evidence="1 6">
        <name>heme</name>
        <dbReference type="ChEBI" id="CHEBI:30413"/>
    </cofactor>
</comment>
<dbReference type="SUPFAM" id="SSF48264">
    <property type="entry name" value="Cytochrome P450"/>
    <property type="match status" value="1"/>
</dbReference>
<evidence type="ECO:0000256" key="3">
    <source>
        <dbReference type="ARBA" id="ARBA00022617"/>
    </source>
</evidence>
<evidence type="ECO:0000256" key="1">
    <source>
        <dbReference type="ARBA" id="ARBA00001971"/>
    </source>
</evidence>
<evidence type="ECO:0000256" key="6">
    <source>
        <dbReference type="PIRSR" id="PIRSR602401-1"/>
    </source>
</evidence>
<gene>
    <name evidence="8" type="ORF">FGLOB1_14681</name>
</gene>